<dbReference type="AlphaFoldDB" id="A0A3P4BA51"/>
<sequence>MNGLTLENVPESTNDGLHEDSGGNADRVAALHGAVISERVQKLEKEKRQLIAALDGGDFSSQRTRVAFVLNLYPLTRNSDVALTLKYWEIFQPDIYNEHGIKPEDLFKLERIPVIVRARAKIQNEYELFQADGKVRAKRRDRESEVREAVLKDAPPIQTVQVFSDEAGKTDSFLIVGSVWALNGRAVYTVDRAINEWKSTSNFSNKEVHFSRFGKGDFDSIDKYLDIIQSHREFLSFKAIAISRINLKRSTEQAVQRLHELMLIEGIKHEIDSGRIGLPRRVSVTLDEEQSLDRFTLRDMKERLRGELASKYGEDITLERVASISSRNSSFVQISDVIAGAVNRRLNFSGERNHKDEIADLIIRRLGLDFDREKTDLDAAVMLKV</sequence>
<keyword evidence="3" id="KW-1185">Reference proteome</keyword>
<evidence type="ECO:0000256" key="1">
    <source>
        <dbReference type="SAM" id="MobiDB-lite"/>
    </source>
</evidence>
<evidence type="ECO:0000313" key="2">
    <source>
        <dbReference type="EMBL" id="VCU72500.1"/>
    </source>
</evidence>
<name>A0A3P4BA51_9BURK</name>
<dbReference type="Proteomes" id="UP000277294">
    <property type="component" value="Unassembled WGS sequence"/>
</dbReference>
<proteinExistence type="predicted"/>
<dbReference type="EMBL" id="UWPJ01000040">
    <property type="protein sequence ID" value="VCU72500.1"/>
    <property type="molecule type" value="Genomic_DNA"/>
</dbReference>
<organism evidence="2 3">
    <name type="scientific">Pigmentiphaga humi</name>
    <dbReference type="NCBI Taxonomy" id="2478468"/>
    <lineage>
        <taxon>Bacteria</taxon>
        <taxon>Pseudomonadati</taxon>
        <taxon>Pseudomonadota</taxon>
        <taxon>Betaproteobacteria</taxon>
        <taxon>Burkholderiales</taxon>
        <taxon>Alcaligenaceae</taxon>
        <taxon>Pigmentiphaga</taxon>
    </lineage>
</organism>
<dbReference type="Pfam" id="PF12686">
    <property type="entry name" value="DUF3800"/>
    <property type="match status" value="1"/>
</dbReference>
<gene>
    <name evidence="2" type="ORF">PIGHUM_04600</name>
</gene>
<dbReference type="RefSeq" id="WP_160142401.1">
    <property type="nucleotide sequence ID" value="NZ_UWPJ01000040.1"/>
</dbReference>
<evidence type="ECO:0008006" key="4">
    <source>
        <dbReference type="Google" id="ProtNLM"/>
    </source>
</evidence>
<evidence type="ECO:0000313" key="3">
    <source>
        <dbReference type="Proteomes" id="UP000277294"/>
    </source>
</evidence>
<reference evidence="2 3" key="1">
    <citation type="submission" date="2018-10" db="EMBL/GenBank/DDBJ databases">
        <authorList>
            <person name="Criscuolo A."/>
        </authorList>
    </citation>
    <scope>NUCLEOTIDE SEQUENCE [LARGE SCALE GENOMIC DNA]</scope>
    <source>
        <strain evidence="2">DnA1</strain>
    </source>
</reference>
<accession>A0A3P4BA51</accession>
<dbReference type="OrthoDB" id="8558788at2"/>
<feature type="region of interest" description="Disordered" evidence="1">
    <location>
        <begin position="1"/>
        <end position="23"/>
    </location>
</feature>
<dbReference type="InterPro" id="IPR024524">
    <property type="entry name" value="DUF3800"/>
</dbReference>
<protein>
    <recommendedName>
        <fullName evidence="4">DUF3800 domain-containing protein</fullName>
    </recommendedName>
</protein>